<dbReference type="InterPro" id="IPR011852">
    <property type="entry name" value="TRAP_TAXI"/>
</dbReference>
<dbReference type="Gene3D" id="3.40.190.10">
    <property type="entry name" value="Periplasmic binding protein-like II"/>
    <property type="match status" value="2"/>
</dbReference>
<dbReference type="InterPro" id="IPR006311">
    <property type="entry name" value="TAT_signal"/>
</dbReference>
<accession>A0A840Y0D6</accession>
<dbReference type="Pfam" id="PF16868">
    <property type="entry name" value="NMT1_3"/>
    <property type="match status" value="1"/>
</dbReference>
<dbReference type="PANTHER" id="PTHR42941">
    <property type="entry name" value="SLL1037 PROTEIN"/>
    <property type="match status" value="1"/>
</dbReference>
<dbReference type="PANTHER" id="PTHR42941:SF1">
    <property type="entry name" value="SLL1037 PROTEIN"/>
    <property type="match status" value="1"/>
</dbReference>
<proteinExistence type="predicted"/>
<evidence type="ECO:0000313" key="3">
    <source>
        <dbReference type="Proteomes" id="UP000562254"/>
    </source>
</evidence>
<comment type="caution">
    <text evidence="2">The sequence shown here is derived from an EMBL/GenBank/DDBJ whole genome shotgun (WGS) entry which is preliminary data.</text>
</comment>
<evidence type="ECO:0008006" key="4">
    <source>
        <dbReference type="Google" id="ProtNLM"/>
    </source>
</evidence>
<feature type="signal peptide" evidence="1">
    <location>
        <begin position="1"/>
        <end position="24"/>
    </location>
</feature>
<dbReference type="RefSeq" id="WP_184480448.1">
    <property type="nucleotide sequence ID" value="NZ_JAAEDJ010000131.1"/>
</dbReference>
<dbReference type="NCBIfam" id="TIGR02122">
    <property type="entry name" value="TRAP_TAXI"/>
    <property type="match status" value="1"/>
</dbReference>
<dbReference type="CDD" id="cd13520">
    <property type="entry name" value="PBP2_TAXI_TRAP"/>
    <property type="match status" value="1"/>
</dbReference>
<dbReference type="SUPFAM" id="SSF53850">
    <property type="entry name" value="Periplasmic binding protein-like II"/>
    <property type="match status" value="1"/>
</dbReference>
<dbReference type="AlphaFoldDB" id="A0A840Y0D6"/>
<reference evidence="2 3" key="1">
    <citation type="submission" date="2020-08" db="EMBL/GenBank/DDBJ databases">
        <title>Genomic Encyclopedia of Type Strains, Phase IV (KMG-IV): sequencing the most valuable type-strain genomes for metagenomic binning, comparative biology and taxonomic classification.</title>
        <authorList>
            <person name="Goeker M."/>
        </authorList>
    </citation>
    <scope>NUCLEOTIDE SEQUENCE [LARGE SCALE GENOMIC DNA]</scope>
    <source>
        <strain evidence="2 3">DSM 25895</strain>
    </source>
</reference>
<evidence type="ECO:0000313" key="2">
    <source>
        <dbReference type="EMBL" id="MBB5688112.1"/>
    </source>
</evidence>
<keyword evidence="3" id="KW-1185">Reference proteome</keyword>
<evidence type="ECO:0000256" key="1">
    <source>
        <dbReference type="SAM" id="SignalP"/>
    </source>
</evidence>
<name>A0A840Y0D6_9PROT</name>
<organism evidence="2 3">
    <name type="scientific">Neoroseomonas alkaliterrae</name>
    <dbReference type="NCBI Taxonomy" id="1452450"/>
    <lineage>
        <taxon>Bacteria</taxon>
        <taxon>Pseudomonadati</taxon>
        <taxon>Pseudomonadota</taxon>
        <taxon>Alphaproteobacteria</taxon>
        <taxon>Acetobacterales</taxon>
        <taxon>Acetobacteraceae</taxon>
        <taxon>Neoroseomonas</taxon>
    </lineage>
</organism>
<feature type="chain" id="PRO_5032953574" description="TAXI family TRAP transporter solute-binding subunit" evidence="1">
    <location>
        <begin position="25"/>
        <end position="337"/>
    </location>
</feature>
<keyword evidence="1" id="KW-0732">Signal</keyword>
<dbReference type="Proteomes" id="UP000562254">
    <property type="component" value="Unassembled WGS sequence"/>
</dbReference>
<gene>
    <name evidence="2" type="ORF">FHS88_000222</name>
</gene>
<dbReference type="PROSITE" id="PS51318">
    <property type="entry name" value="TAT"/>
    <property type="match status" value="1"/>
</dbReference>
<dbReference type="EMBL" id="JACIJE010000001">
    <property type="protein sequence ID" value="MBB5688112.1"/>
    <property type="molecule type" value="Genomic_DNA"/>
</dbReference>
<protein>
    <recommendedName>
        <fullName evidence="4">TAXI family TRAP transporter solute-binding subunit</fullName>
    </recommendedName>
</protein>
<sequence length="337" mass="35864">MTLRRSILAAAAAAAIALPGAASAQAPSFFRIGTGSAGGTYYPIGGIIANALSCPPGAPCNTAGATDGIPGMVAVAQATQGSVQNVALVQAGNAEAGFAQSDVTHWAYTGTGLFQGRPRTDRLRFVAHLFPEHIHAAVRRDSPIQSFNDLRGRRIAIGLQASGARIGSELILSAYGFQAGRDFTAEYLNQAQGTERMQDRGLDATITVVGYPAAAFTEFCARTGCRFLPIPEAEANRVIERAPFYGRGVIPRTAYEGLTEDVPTLTVSAVLVVRDSLPDDLVYNITRALWSQTTRGLLDRGHAKGREIVRENALNGRGVIPFHPGAERWYREAGILR</sequence>